<keyword evidence="1" id="KW-1133">Transmembrane helix</keyword>
<reference evidence="2 3" key="1">
    <citation type="journal article" date="2022" name="Mar. Drugs">
        <title>Bioassay-Guided Fractionation Leads to the Detection of Cholic Acid Generated by the Rare Thalassomonas sp.</title>
        <authorList>
            <person name="Pheiffer F."/>
            <person name="Schneider Y.K."/>
            <person name="Hansen E.H."/>
            <person name="Andersen J.H."/>
            <person name="Isaksson J."/>
            <person name="Busche T."/>
            <person name="R C."/>
            <person name="Kalinowski J."/>
            <person name="Zyl L.V."/>
            <person name="Trindade M."/>
        </authorList>
    </citation>
    <scope>NUCLEOTIDE SEQUENCE [LARGE SCALE GENOMIC DNA]</scope>
    <source>
        <strain evidence="2 3">A5K-61T</strain>
    </source>
</reference>
<feature type="transmembrane region" description="Helical" evidence="1">
    <location>
        <begin position="40"/>
        <end position="60"/>
    </location>
</feature>
<keyword evidence="1" id="KW-0812">Transmembrane</keyword>
<accession>A0ABY7VH36</accession>
<feature type="transmembrane region" description="Helical" evidence="1">
    <location>
        <begin position="261"/>
        <end position="285"/>
    </location>
</feature>
<feature type="transmembrane region" description="Helical" evidence="1">
    <location>
        <begin position="325"/>
        <end position="342"/>
    </location>
</feature>
<feature type="transmembrane region" description="Helical" evidence="1">
    <location>
        <begin position="95"/>
        <end position="112"/>
    </location>
</feature>
<feature type="transmembrane region" description="Helical" evidence="1">
    <location>
        <begin position="72"/>
        <end position="89"/>
    </location>
</feature>
<sequence>MKNKLLPLISVAFPGAYKLLVVLLATYFAGQTVANEFSQAFFWVALLVTFSGIPVTALMISPSYSIRLQDKLALTLLSSVCGFLLAYAVQLKDHSLAFNLSVLLGTLLLSGYEINKRILLNADGFLSLVKASFVTLALFSGLFYFCYHNAQQLIILAFSAMLLPVAYLVLGHHSGVKNLHYSRFSVLAKDFAKHCFSNMTSPSLMFALPILLVNELGENSAVELVQVFYISSLAYLFPRAIAEKNIPDMRNNGIKGTSVYFYFKIIALFVLVLAVFAGFGLAFVYGLWPLYLLLFIAMQISQLSLPFSNVLLVSGDINSILKINLASACLLVLLAALTLFFFEPGQDRALILLLDFLIFQLVKLLLNAWLTRKYLQPGIYKPALVK</sequence>
<dbReference type="Proteomes" id="UP001215231">
    <property type="component" value="Chromosome"/>
</dbReference>
<evidence type="ECO:0000256" key="1">
    <source>
        <dbReference type="SAM" id="Phobius"/>
    </source>
</evidence>
<feature type="transmembrane region" description="Helical" evidence="1">
    <location>
        <begin position="224"/>
        <end position="241"/>
    </location>
</feature>
<feature type="transmembrane region" description="Helical" evidence="1">
    <location>
        <begin position="291"/>
        <end position="313"/>
    </location>
</feature>
<feature type="transmembrane region" description="Helical" evidence="1">
    <location>
        <begin position="124"/>
        <end position="145"/>
    </location>
</feature>
<protein>
    <recommendedName>
        <fullName evidence="4">Polysaccharide biosynthesis protein</fullName>
    </recommendedName>
</protein>
<keyword evidence="3" id="KW-1185">Reference proteome</keyword>
<keyword evidence="1" id="KW-0472">Membrane</keyword>
<organism evidence="2 3">
    <name type="scientific">Thalassomonas haliotis</name>
    <dbReference type="NCBI Taxonomy" id="485448"/>
    <lineage>
        <taxon>Bacteria</taxon>
        <taxon>Pseudomonadati</taxon>
        <taxon>Pseudomonadota</taxon>
        <taxon>Gammaproteobacteria</taxon>
        <taxon>Alteromonadales</taxon>
        <taxon>Colwelliaceae</taxon>
        <taxon>Thalassomonas</taxon>
    </lineage>
</organism>
<feature type="transmembrane region" description="Helical" evidence="1">
    <location>
        <begin position="5"/>
        <end position="28"/>
    </location>
</feature>
<evidence type="ECO:0000313" key="2">
    <source>
        <dbReference type="EMBL" id="WDE12783.1"/>
    </source>
</evidence>
<feature type="transmembrane region" description="Helical" evidence="1">
    <location>
        <begin position="348"/>
        <end position="366"/>
    </location>
</feature>
<feature type="transmembrane region" description="Helical" evidence="1">
    <location>
        <begin position="151"/>
        <end position="170"/>
    </location>
</feature>
<gene>
    <name evidence="2" type="ORF">H3N35_04740</name>
</gene>
<evidence type="ECO:0008006" key="4">
    <source>
        <dbReference type="Google" id="ProtNLM"/>
    </source>
</evidence>
<proteinExistence type="predicted"/>
<dbReference type="EMBL" id="CP059693">
    <property type="protein sequence ID" value="WDE12783.1"/>
    <property type="molecule type" value="Genomic_DNA"/>
</dbReference>
<dbReference type="RefSeq" id="WP_274053106.1">
    <property type="nucleotide sequence ID" value="NZ_CP059693.1"/>
</dbReference>
<name>A0ABY7VH36_9GAMM</name>
<evidence type="ECO:0000313" key="3">
    <source>
        <dbReference type="Proteomes" id="UP001215231"/>
    </source>
</evidence>